<feature type="coiled-coil region" evidence="1">
    <location>
        <begin position="211"/>
        <end position="238"/>
    </location>
</feature>
<evidence type="ECO:0008006" key="5">
    <source>
        <dbReference type="Google" id="ProtNLM"/>
    </source>
</evidence>
<dbReference type="InterPro" id="IPR026749">
    <property type="entry name" value="Tmem135"/>
</dbReference>
<evidence type="ECO:0000256" key="1">
    <source>
        <dbReference type="SAM" id="Coils"/>
    </source>
</evidence>
<feature type="transmembrane region" description="Helical" evidence="2">
    <location>
        <begin position="136"/>
        <end position="154"/>
    </location>
</feature>
<keyword evidence="2" id="KW-1133">Transmembrane helix</keyword>
<dbReference type="Proteomes" id="UP000298030">
    <property type="component" value="Unassembled WGS sequence"/>
</dbReference>
<keyword evidence="4" id="KW-1185">Reference proteome</keyword>
<keyword evidence="2" id="KW-0472">Membrane</keyword>
<keyword evidence="2" id="KW-0812">Transmembrane</keyword>
<comment type="caution">
    <text evidence="3">The sequence shown here is derived from an EMBL/GenBank/DDBJ whole genome shotgun (WGS) entry which is preliminary data.</text>
</comment>
<feature type="transmembrane region" description="Helical" evidence="2">
    <location>
        <begin position="432"/>
        <end position="448"/>
    </location>
</feature>
<dbReference type="AlphaFoldDB" id="A0A4Y7TM59"/>
<feature type="transmembrane region" description="Helical" evidence="2">
    <location>
        <begin position="77"/>
        <end position="98"/>
    </location>
</feature>
<feature type="transmembrane region" description="Helical" evidence="2">
    <location>
        <begin position="35"/>
        <end position="56"/>
    </location>
</feature>
<dbReference type="PANTHER" id="PTHR12459">
    <property type="entry name" value="TRANSMEMBRANE PROTEIN 135-RELATED"/>
    <property type="match status" value="1"/>
</dbReference>
<reference evidence="3 4" key="1">
    <citation type="journal article" date="2019" name="Nat. Ecol. Evol.">
        <title>Megaphylogeny resolves global patterns of mushroom evolution.</title>
        <authorList>
            <person name="Varga T."/>
            <person name="Krizsan K."/>
            <person name="Foldi C."/>
            <person name="Dima B."/>
            <person name="Sanchez-Garcia M."/>
            <person name="Sanchez-Ramirez S."/>
            <person name="Szollosi G.J."/>
            <person name="Szarkandi J.G."/>
            <person name="Papp V."/>
            <person name="Albert L."/>
            <person name="Andreopoulos W."/>
            <person name="Angelini C."/>
            <person name="Antonin V."/>
            <person name="Barry K.W."/>
            <person name="Bougher N.L."/>
            <person name="Buchanan P."/>
            <person name="Buyck B."/>
            <person name="Bense V."/>
            <person name="Catcheside P."/>
            <person name="Chovatia M."/>
            <person name="Cooper J."/>
            <person name="Damon W."/>
            <person name="Desjardin D."/>
            <person name="Finy P."/>
            <person name="Geml J."/>
            <person name="Haridas S."/>
            <person name="Hughes K."/>
            <person name="Justo A."/>
            <person name="Karasinski D."/>
            <person name="Kautmanova I."/>
            <person name="Kiss B."/>
            <person name="Kocsube S."/>
            <person name="Kotiranta H."/>
            <person name="LaButti K.M."/>
            <person name="Lechner B.E."/>
            <person name="Liimatainen K."/>
            <person name="Lipzen A."/>
            <person name="Lukacs Z."/>
            <person name="Mihaltcheva S."/>
            <person name="Morgado L.N."/>
            <person name="Niskanen T."/>
            <person name="Noordeloos M.E."/>
            <person name="Ohm R.A."/>
            <person name="Ortiz-Santana B."/>
            <person name="Ovrebo C."/>
            <person name="Racz N."/>
            <person name="Riley R."/>
            <person name="Savchenko A."/>
            <person name="Shiryaev A."/>
            <person name="Soop K."/>
            <person name="Spirin V."/>
            <person name="Szebenyi C."/>
            <person name="Tomsovsky M."/>
            <person name="Tulloss R.E."/>
            <person name="Uehling J."/>
            <person name="Grigoriev I.V."/>
            <person name="Vagvolgyi C."/>
            <person name="Papp T."/>
            <person name="Martin F.M."/>
            <person name="Miettinen O."/>
            <person name="Hibbett D.S."/>
            <person name="Nagy L.G."/>
        </authorList>
    </citation>
    <scope>NUCLEOTIDE SEQUENCE [LARGE SCALE GENOMIC DNA]</scope>
    <source>
        <strain evidence="3 4">FP101781</strain>
    </source>
</reference>
<dbReference type="PANTHER" id="PTHR12459:SF15">
    <property type="entry name" value="TRANSMEMBRANE PROTEIN 135"/>
    <property type="match status" value="1"/>
</dbReference>
<accession>A0A4Y7TM59</accession>
<evidence type="ECO:0000313" key="3">
    <source>
        <dbReference type="EMBL" id="TEB35034.1"/>
    </source>
</evidence>
<keyword evidence="1" id="KW-0175">Coiled coil</keyword>
<gene>
    <name evidence="3" type="ORF">FA13DRAFT_1788633</name>
</gene>
<feature type="transmembrane region" description="Helical" evidence="2">
    <location>
        <begin position="353"/>
        <end position="372"/>
    </location>
</feature>
<feature type="transmembrane region" description="Helical" evidence="2">
    <location>
        <begin position="246"/>
        <end position="265"/>
    </location>
</feature>
<organism evidence="3 4">
    <name type="scientific">Coprinellus micaceus</name>
    <name type="common">Glistening ink-cap mushroom</name>
    <name type="synonym">Coprinus micaceus</name>
    <dbReference type="NCBI Taxonomy" id="71717"/>
    <lineage>
        <taxon>Eukaryota</taxon>
        <taxon>Fungi</taxon>
        <taxon>Dikarya</taxon>
        <taxon>Basidiomycota</taxon>
        <taxon>Agaricomycotina</taxon>
        <taxon>Agaricomycetes</taxon>
        <taxon>Agaricomycetidae</taxon>
        <taxon>Agaricales</taxon>
        <taxon>Agaricineae</taxon>
        <taxon>Psathyrellaceae</taxon>
        <taxon>Coprinellus</taxon>
    </lineage>
</organism>
<name>A0A4Y7TM59_COPMI</name>
<evidence type="ECO:0000313" key="4">
    <source>
        <dbReference type="Proteomes" id="UP000298030"/>
    </source>
</evidence>
<feature type="transmembrane region" description="Helical" evidence="2">
    <location>
        <begin position="393"/>
        <end position="420"/>
    </location>
</feature>
<sequence>MSVHGVQRCRAWLARVLPTLPDDPSHPTQVALRTYALALSFSLGPALLPIVTSFASKKKQRTAWVKLGKTLKRELRYDGFASALTVSVGGAAALRHLWTNAVDAEEGIMGVEPQAGSHGLLDGLRRWLHSLPLTPVQVTFIVNLFASSAGIFLLQKGLERSSKTSAKDATRHSPTLDLTLLLVVRSLDSFIQSLILRRVRPRNHIHSLSPSENEEEHIRMIREKLDREEAKQVNEKRQKMTQKVDAFLFWICSSRIMWCFFYEPYRLPRSYVKWINALASLDERVPEALRQIRAKKWSYIHGSQNHADLLHNCVPSRHGVGGLPCDLIHGGVEKRFCLEANCHANAALRGFKAFGQSLLIYFPVHFIPILLTRPRTLIRPGRFLSTTLGTLRSTAFLASFVALHWYGVCLARTVVLARIFPFVSHDFWDGPHGAMLAGSLACGASIWIENGRRRGEMALYVLPRALRTILPGWLARNQGWKSRAVERIAFILSMSTLLTAAIHRPDSLPRIISMGTGLCNEWPERWVLET</sequence>
<proteinExistence type="predicted"/>
<dbReference type="OrthoDB" id="4021778at2759"/>
<protein>
    <recommendedName>
        <fullName evidence="5">Integral membrane protein</fullName>
    </recommendedName>
</protein>
<dbReference type="EMBL" id="QPFP01000008">
    <property type="protein sequence ID" value="TEB35034.1"/>
    <property type="molecule type" value="Genomic_DNA"/>
</dbReference>
<evidence type="ECO:0000256" key="2">
    <source>
        <dbReference type="SAM" id="Phobius"/>
    </source>
</evidence>